<feature type="transmembrane region" description="Helical" evidence="1">
    <location>
        <begin position="30"/>
        <end position="49"/>
    </location>
</feature>
<dbReference type="EMBL" id="KZ302015">
    <property type="protein sequence ID" value="PFH49949.1"/>
    <property type="molecule type" value="Genomic_DNA"/>
</dbReference>
<sequence>MSFKFGLDNLPSPTFPGMDPTKQVSLSAHMFARSCSFMVSILLQVLEAISALDDEVRYIWSMPFSMIKWIYLFSRYYGLIFQALVFFVIFTSKIPINPRLCHAWAYSRILTFLLFLHILDIVLILRVYALYKKSFKIAVLLSSTFLVQLGAAIGCTIHAPSTDALKLDEGCLTAVLPPFVAGFSCTIVLQQCLIWGLIYAKQWSTSGWLRSGNRILHVVVRDNAWVFLGLSFAHIALVPYAILVKQIAHIFTPPLMSFFSIAICRLILNMQRLKWEISVDEVELTTIYATSSESTL</sequence>
<keyword evidence="1" id="KW-0472">Membrane</keyword>
<feature type="transmembrane region" description="Helical" evidence="1">
    <location>
        <begin position="248"/>
        <end position="268"/>
    </location>
</feature>
<organism evidence="3 4">
    <name type="scientific">Amanita thiersii Skay4041</name>
    <dbReference type="NCBI Taxonomy" id="703135"/>
    <lineage>
        <taxon>Eukaryota</taxon>
        <taxon>Fungi</taxon>
        <taxon>Dikarya</taxon>
        <taxon>Basidiomycota</taxon>
        <taxon>Agaricomycotina</taxon>
        <taxon>Agaricomycetes</taxon>
        <taxon>Agaricomycetidae</taxon>
        <taxon>Agaricales</taxon>
        <taxon>Pluteineae</taxon>
        <taxon>Amanitaceae</taxon>
        <taxon>Amanita</taxon>
    </lineage>
</organism>
<feature type="domain" description="DUF6533" evidence="2">
    <location>
        <begin position="39"/>
        <end position="80"/>
    </location>
</feature>
<feature type="transmembrane region" description="Helical" evidence="1">
    <location>
        <begin position="69"/>
        <end position="91"/>
    </location>
</feature>
<gene>
    <name evidence="3" type="ORF">AMATHDRAFT_48288</name>
</gene>
<dbReference type="Proteomes" id="UP000242287">
    <property type="component" value="Unassembled WGS sequence"/>
</dbReference>
<feature type="transmembrane region" description="Helical" evidence="1">
    <location>
        <begin position="224"/>
        <end position="242"/>
    </location>
</feature>
<dbReference type="STRING" id="703135.A0A2A9NH56"/>
<evidence type="ECO:0000313" key="3">
    <source>
        <dbReference type="EMBL" id="PFH49949.1"/>
    </source>
</evidence>
<reference evidence="3 4" key="1">
    <citation type="submission" date="2014-02" db="EMBL/GenBank/DDBJ databases">
        <title>Transposable element dynamics among asymbiotic and ectomycorrhizal Amanita fungi.</title>
        <authorList>
            <consortium name="DOE Joint Genome Institute"/>
            <person name="Hess J."/>
            <person name="Skrede I."/>
            <person name="Wolfe B."/>
            <person name="LaButti K."/>
            <person name="Ohm R.A."/>
            <person name="Grigoriev I.V."/>
            <person name="Pringle A."/>
        </authorList>
    </citation>
    <scope>NUCLEOTIDE SEQUENCE [LARGE SCALE GENOMIC DNA]</scope>
    <source>
        <strain evidence="3 4">SKay4041</strain>
    </source>
</reference>
<proteinExistence type="predicted"/>
<name>A0A2A9NH56_9AGAR</name>
<evidence type="ECO:0000313" key="4">
    <source>
        <dbReference type="Proteomes" id="UP000242287"/>
    </source>
</evidence>
<dbReference type="OrthoDB" id="3020506at2759"/>
<evidence type="ECO:0000256" key="1">
    <source>
        <dbReference type="SAM" id="Phobius"/>
    </source>
</evidence>
<keyword evidence="4" id="KW-1185">Reference proteome</keyword>
<dbReference type="AlphaFoldDB" id="A0A2A9NH56"/>
<dbReference type="InterPro" id="IPR045340">
    <property type="entry name" value="DUF6533"/>
</dbReference>
<feature type="transmembrane region" description="Helical" evidence="1">
    <location>
        <begin position="103"/>
        <end position="125"/>
    </location>
</feature>
<feature type="transmembrane region" description="Helical" evidence="1">
    <location>
        <begin position="137"/>
        <end position="159"/>
    </location>
</feature>
<dbReference type="Pfam" id="PF20151">
    <property type="entry name" value="DUF6533"/>
    <property type="match status" value="1"/>
</dbReference>
<evidence type="ECO:0000259" key="2">
    <source>
        <dbReference type="Pfam" id="PF20151"/>
    </source>
</evidence>
<feature type="transmembrane region" description="Helical" evidence="1">
    <location>
        <begin position="179"/>
        <end position="200"/>
    </location>
</feature>
<accession>A0A2A9NH56</accession>
<protein>
    <recommendedName>
        <fullName evidence="2">DUF6533 domain-containing protein</fullName>
    </recommendedName>
</protein>
<keyword evidence="1" id="KW-1133">Transmembrane helix</keyword>
<keyword evidence="1" id="KW-0812">Transmembrane</keyword>